<feature type="compositionally biased region" description="Basic and acidic residues" evidence="1">
    <location>
        <begin position="502"/>
        <end position="513"/>
    </location>
</feature>
<dbReference type="EMBL" id="NWUJ01000012">
    <property type="protein sequence ID" value="PFH32040.1"/>
    <property type="molecule type" value="Genomic_DNA"/>
</dbReference>
<feature type="region of interest" description="Disordered" evidence="1">
    <location>
        <begin position="640"/>
        <end position="674"/>
    </location>
</feature>
<feature type="compositionally biased region" description="Low complexity" evidence="1">
    <location>
        <begin position="381"/>
        <end position="412"/>
    </location>
</feature>
<feature type="compositionally biased region" description="Low complexity" evidence="1">
    <location>
        <begin position="650"/>
        <end position="674"/>
    </location>
</feature>
<protein>
    <submittedName>
        <fullName evidence="2">Uncharacterized protein</fullName>
    </submittedName>
</protein>
<feature type="compositionally biased region" description="Low complexity" evidence="1">
    <location>
        <begin position="118"/>
        <end position="130"/>
    </location>
</feature>
<dbReference type="AlphaFoldDB" id="A0A2A9M9H8"/>
<feature type="compositionally biased region" description="Polar residues" evidence="1">
    <location>
        <begin position="333"/>
        <end position="349"/>
    </location>
</feature>
<dbReference type="Proteomes" id="UP000224006">
    <property type="component" value="Chromosome XI"/>
</dbReference>
<feature type="compositionally biased region" description="Basic and acidic residues" evidence="1">
    <location>
        <begin position="177"/>
        <end position="216"/>
    </location>
</feature>
<dbReference type="RefSeq" id="XP_029216049.1">
    <property type="nucleotide sequence ID" value="XM_029360690.1"/>
</dbReference>
<feature type="region of interest" description="Disordered" evidence="1">
    <location>
        <begin position="1"/>
        <end position="624"/>
    </location>
</feature>
<organism evidence="2 3">
    <name type="scientific">Besnoitia besnoiti</name>
    <name type="common">Apicomplexan protozoan</name>
    <dbReference type="NCBI Taxonomy" id="94643"/>
    <lineage>
        <taxon>Eukaryota</taxon>
        <taxon>Sar</taxon>
        <taxon>Alveolata</taxon>
        <taxon>Apicomplexa</taxon>
        <taxon>Conoidasida</taxon>
        <taxon>Coccidia</taxon>
        <taxon>Eucoccidiorida</taxon>
        <taxon>Eimeriorina</taxon>
        <taxon>Sarcocystidae</taxon>
        <taxon>Besnoitia</taxon>
    </lineage>
</organism>
<keyword evidence="3" id="KW-1185">Reference proteome</keyword>
<feature type="compositionally biased region" description="Polar residues" evidence="1">
    <location>
        <begin position="42"/>
        <end position="51"/>
    </location>
</feature>
<feature type="compositionally biased region" description="Polar residues" evidence="1">
    <location>
        <begin position="514"/>
        <end position="526"/>
    </location>
</feature>
<gene>
    <name evidence="2" type="ORF">BESB_019810</name>
</gene>
<feature type="compositionally biased region" description="Polar residues" evidence="1">
    <location>
        <begin position="156"/>
        <end position="167"/>
    </location>
</feature>
<feature type="compositionally biased region" description="Basic and acidic residues" evidence="1">
    <location>
        <begin position="308"/>
        <end position="331"/>
    </location>
</feature>
<sequence>MSAASGDTKRGTEEIATAAKRDGVSQLLPALRGGRRSPGHAGTSTRASSVTGERDDEAHERETDRRPNQEWGTPAWTSSSSGVALSGLHRGDRLASQRGAPFSGLGSATGSLSRKGQAASGAAALASAAKAGEDERESTESRENGADESPSDRSRSLSTRGVFSLSQALRAPFAHGRGVESEDGRVNGRDERGERRHTREDENDMRENESMKDCRDAGGQLVFQNIFQPSQSASPTRENFSRISHLPASRQSCSSSALSHPCPSSSSPARGSPEKAASSSASSASSSSCSPYSFSYSSFLKTQGAAVGEREEATKRISNADRERQDGERRKQYSSASPPSMHSTLSVSPVSLDGLSLGTLERSGREKSQPDREGQSPRRGTAASAASEEKTAYASYTRMKSASPAGSSSLAPQVSQAMERSAEDAERRDRERGLSVGGAGSSNLFSRTPGRESGYGTDGKGIQGKRLQGDLGIGAGTSFSGRGDVLSHRESLPRTSSGQPRAQKEEGEEEGRRLSQTSHYLQSPRSRQAWKDRLAAACAPTRTSVLPTETDEEATSSPLLRVLRDERSGARNEGGSSPSSYLLRRSLCKSQGENEGRLSVERKSSHTYSRRTEGAEAAASGPLDARESVISHLSAFNVVEDSSDYGGGENSLSGLESSSGRLSSGRGRTSLSGR</sequence>
<feature type="compositionally biased region" description="Basic and acidic residues" evidence="1">
    <location>
        <begin position="52"/>
        <end position="68"/>
    </location>
</feature>
<accession>A0A2A9M9H8</accession>
<dbReference type="KEGG" id="bbes:BESB_019810"/>
<feature type="compositionally biased region" description="Polar residues" evidence="1">
    <location>
        <begin position="222"/>
        <end position="242"/>
    </location>
</feature>
<reference evidence="2 3" key="1">
    <citation type="submission" date="2017-09" db="EMBL/GenBank/DDBJ databases">
        <title>Genome sequencing of Besnoitia besnoiti strain Bb-Ger1.</title>
        <authorList>
            <person name="Schares G."/>
            <person name="Venepally P."/>
            <person name="Lorenzi H.A."/>
        </authorList>
    </citation>
    <scope>NUCLEOTIDE SEQUENCE [LARGE SCALE GENOMIC DNA]</scope>
    <source>
        <strain evidence="2 3">Bb-Ger1</strain>
    </source>
</reference>
<evidence type="ECO:0000256" key="1">
    <source>
        <dbReference type="SAM" id="MobiDB-lite"/>
    </source>
</evidence>
<feature type="compositionally biased region" description="Low complexity" evidence="1">
    <location>
        <begin position="576"/>
        <end position="585"/>
    </location>
</feature>
<feature type="compositionally biased region" description="Basic and acidic residues" evidence="1">
    <location>
        <begin position="420"/>
        <end position="433"/>
    </location>
</feature>
<feature type="compositionally biased region" description="Basic and acidic residues" evidence="1">
    <location>
        <begin position="138"/>
        <end position="155"/>
    </location>
</feature>
<evidence type="ECO:0000313" key="3">
    <source>
        <dbReference type="Proteomes" id="UP000224006"/>
    </source>
</evidence>
<feature type="compositionally biased region" description="Basic and acidic residues" evidence="1">
    <location>
        <begin position="362"/>
        <end position="376"/>
    </location>
</feature>
<feature type="compositionally biased region" description="Basic and acidic residues" evidence="1">
    <location>
        <begin position="592"/>
        <end position="614"/>
    </location>
</feature>
<dbReference type="GeneID" id="40307042"/>
<proteinExistence type="predicted"/>
<feature type="compositionally biased region" description="Low complexity" evidence="1">
    <location>
        <begin position="249"/>
        <end position="269"/>
    </location>
</feature>
<evidence type="ECO:0000313" key="2">
    <source>
        <dbReference type="EMBL" id="PFH32040.1"/>
    </source>
</evidence>
<name>A0A2A9M9H8_BESBE</name>
<feature type="compositionally biased region" description="Basic and acidic residues" evidence="1">
    <location>
        <begin position="7"/>
        <end position="23"/>
    </location>
</feature>
<feature type="compositionally biased region" description="Low complexity" evidence="1">
    <location>
        <begin position="276"/>
        <end position="299"/>
    </location>
</feature>
<comment type="caution">
    <text evidence="2">The sequence shown here is derived from an EMBL/GenBank/DDBJ whole genome shotgun (WGS) entry which is preliminary data.</text>
</comment>
<dbReference type="VEuPathDB" id="ToxoDB:BESB_019810"/>